<feature type="transmembrane region" description="Helical" evidence="16">
    <location>
        <begin position="12"/>
        <end position="34"/>
    </location>
</feature>
<proteinExistence type="inferred from homology"/>
<evidence type="ECO:0000256" key="10">
    <source>
        <dbReference type="ARBA" id="ARBA00022989"/>
    </source>
</evidence>
<organism evidence="17">
    <name type="scientific">Subcoccinella vigintiquattuorpunctata</name>
    <name type="common">24-pointed ladybird beetle</name>
    <dbReference type="NCBI Taxonomy" id="295815"/>
    <lineage>
        <taxon>Eukaryota</taxon>
        <taxon>Metazoa</taxon>
        <taxon>Ecdysozoa</taxon>
        <taxon>Arthropoda</taxon>
        <taxon>Hexapoda</taxon>
        <taxon>Insecta</taxon>
        <taxon>Pterygota</taxon>
        <taxon>Neoptera</taxon>
        <taxon>Endopterygota</taxon>
        <taxon>Coleoptera</taxon>
        <taxon>Polyphaga</taxon>
        <taxon>Cucujiformia</taxon>
        <taxon>Coccinelloidea</taxon>
        <taxon>Coccinellidae</taxon>
        <taxon>Epilachninae</taxon>
        <taxon>Epilachnini</taxon>
        <taxon>Subcoccinella</taxon>
    </lineage>
</organism>
<feature type="transmembrane region" description="Helical" evidence="16">
    <location>
        <begin position="74"/>
        <end position="92"/>
    </location>
</feature>
<sequence length="173" mass="20395">MMIINSSLIIFLNHPLALGMIILIQSILVSIYTGSLNFNFWYSYILMLIMIGGLLILFIYMTSIASNEKFKMKFLILIISLIISSTMMIWMLKNSLFNEYLYKNFLILKMNNFYNYNYSMNKFLNYPSLKILLITIFYLLISMIASVKICKMKFGPLRQMFYENTNSKKFSSN</sequence>
<feature type="transmembrane region" description="Helical" evidence="16">
    <location>
        <begin position="40"/>
        <end position="62"/>
    </location>
</feature>
<evidence type="ECO:0000256" key="9">
    <source>
        <dbReference type="ARBA" id="ARBA00022982"/>
    </source>
</evidence>
<evidence type="ECO:0000256" key="3">
    <source>
        <dbReference type="ARBA" id="ARBA00012944"/>
    </source>
</evidence>
<protein>
    <recommendedName>
        <fullName evidence="4">NADH-ubiquinone oxidoreductase chain 6</fullName>
        <ecNumber evidence="3">7.1.1.2</ecNumber>
    </recommendedName>
    <alternativeName>
        <fullName evidence="14">NADH dehydrogenase subunit 6</fullName>
    </alternativeName>
</protein>
<evidence type="ECO:0000256" key="12">
    <source>
        <dbReference type="ARBA" id="ARBA00023128"/>
    </source>
</evidence>
<gene>
    <name evidence="17" type="primary">nad6</name>
</gene>
<comment type="catalytic activity">
    <reaction evidence="15">
        <text>a ubiquinone + NADH + 5 H(+)(in) = a ubiquinol + NAD(+) + 4 H(+)(out)</text>
        <dbReference type="Rhea" id="RHEA:29091"/>
        <dbReference type="Rhea" id="RHEA-COMP:9565"/>
        <dbReference type="Rhea" id="RHEA-COMP:9566"/>
        <dbReference type="ChEBI" id="CHEBI:15378"/>
        <dbReference type="ChEBI" id="CHEBI:16389"/>
        <dbReference type="ChEBI" id="CHEBI:17976"/>
        <dbReference type="ChEBI" id="CHEBI:57540"/>
        <dbReference type="ChEBI" id="CHEBI:57945"/>
        <dbReference type="EC" id="7.1.1.2"/>
    </reaction>
</comment>
<feature type="transmembrane region" description="Helical" evidence="16">
    <location>
        <begin position="131"/>
        <end position="150"/>
    </location>
</feature>
<evidence type="ECO:0000256" key="13">
    <source>
        <dbReference type="ARBA" id="ARBA00023136"/>
    </source>
</evidence>
<dbReference type="GO" id="GO:0008137">
    <property type="term" value="F:NADH dehydrogenase (ubiquinone) activity"/>
    <property type="evidence" value="ECO:0007669"/>
    <property type="project" value="UniProtKB-EC"/>
</dbReference>
<keyword evidence="12 17" id="KW-0496">Mitochondrion</keyword>
<dbReference type="PANTHER" id="PTHR11435:SF1">
    <property type="entry name" value="NADH-UBIQUINONE OXIDOREDUCTASE CHAIN 6"/>
    <property type="match status" value="1"/>
</dbReference>
<evidence type="ECO:0000256" key="16">
    <source>
        <dbReference type="SAM" id="Phobius"/>
    </source>
</evidence>
<evidence type="ECO:0000256" key="8">
    <source>
        <dbReference type="ARBA" id="ARBA00022967"/>
    </source>
</evidence>
<dbReference type="AlphaFoldDB" id="A0A0S2M984"/>
<comment type="similarity">
    <text evidence="2">Belongs to the complex I subunit 6 family.</text>
</comment>
<accession>A0A0S2M984</accession>
<evidence type="ECO:0000256" key="5">
    <source>
        <dbReference type="ARBA" id="ARBA00022448"/>
    </source>
</evidence>
<dbReference type="GO" id="GO:0031966">
    <property type="term" value="C:mitochondrial membrane"/>
    <property type="evidence" value="ECO:0007669"/>
    <property type="project" value="UniProtKB-SubCell"/>
</dbReference>
<comment type="subcellular location">
    <subcellularLocation>
        <location evidence="1">Mitochondrion membrane</location>
        <topology evidence="1">Multi-pass membrane protein</topology>
    </subcellularLocation>
</comment>
<keyword evidence="11" id="KW-0520">NAD</keyword>
<evidence type="ECO:0000256" key="2">
    <source>
        <dbReference type="ARBA" id="ARBA00005698"/>
    </source>
</evidence>
<evidence type="ECO:0000313" key="17">
    <source>
        <dbReference type="EMBL" id="ALO71160.1"/>
    </source>
</evidence>
<evidence type="ECO:0000256" key="4">
    <source>
        <dbReference type="ARBA" id="ARBA00021095"/>
    </source>
</evidence>
<evidence type="ECO:0000256" key="14">
    <source>
        <dbReference type="ARBA" id="ARBA00031019"/>
    </source>
</evidence>
<keyword evidence="8" id="KW-1278">Translocase</keyword>
<geneLocation type="mitochondrion" evidence="17"/>
<evidence type="ECO:0000256" key="6">
    <source>
        <dbReference type="ARBA" id="ARBA00022660"/>
    </source>
</evidence>
<evidence type="ECO:0000256" key="1">
    <source>
        <dbReference type="ARBA" id="ARBA00004225"/>
    </source>
</evidence>
<evidence type="ECO:0000256" key="11">
    <source>
        <dbReference type="ARBA" id="ARBA00023027"/>
    </source>
</evidence>
<dbReference type="EC" id="7.1.1.2" evidence="3"/>
<dbReference type="EMBL" id="KT780695">
    <property type="protein sequence ID" value="ALO71160.1"/>
    <property type="molecule type" value="Genomic_DNA"/>
</dbReference>
<keyword evidence="9" id="KW-0249">Electron transport</keyword>
<keyword evidence="7 16" id="KW-0812">Transmembrane</keyword>
<evidence type="ECO:0000256" key="7">
    <source>
        <dbReference type="ARBA" id="ARBA00022692"/>
    </source>
</evidence>
<name>A0A0S2M984_9CUCU</name>
<dbReference type="InterPro" id="IPR050269">
    <property type="entry name" value="ComplexI_Subunit6"/>
</dbReference>
<evidence type="ECO:0000256" key="15">
    <source>
        <dbReference type="ARBA" id="ARBA00049551"/>
    </source>
</evidence>
<dbReference type="PANTHER" id="PTHR11435">
    <property type="entry name" value="NADH UBIQUINONE OXIDOREDUCTASE SUBUNIT ND6"/>
    <property type="match status" value="1"/>
</dbReference>
<keyword evidence="13 16" id="KW-0472">Membrane</keyword>
<keyword evidence="6" id="KW-0679">Respiratory chain</keyword>
<keyword evidence="5" id="KW-0813">Transport</keyword>
<keyword evidence="10 16" id="KW-1133">Transmembrane helix</keyword>
<reference evidence="17" key="1">
    <citation type="submission" date="2015-09" db="EMBL/GenBank/DDBJ databases">
        <title>Staphyliniformia phylogenetics from de novo mitogenomic assemblies.</title>
        <authorList>
            <person name="Favreau E.A."/>
            <person name="Linard B."/>
            <person name="Vogler A.P."/>
        </authorList>
    </citation>
    <scope>NUCLEOTIDE SEQUENCE</scope>
</reference>